<keyword evidence="3" id="KW-1185">Reference proteome</keyword>
<name>A0A9P9J0Y1_9HYPO</name>
<feature type="chain" id="PRO_5040477958" evidence="1">
    <location>
        <begin position="21"/>
        <end position="148"/>
    </location>
</feature>
<keyword evidence="1" id="KW-0732">Signal</keyword>
<feature type="signal peptide" evidence="1">
    <location>
        <begin position="1"/>
        <end position="20"/>
    </location>
</feature>
<evidence type="ECO:0000256" key="1">
    <source>
        <dbReference type="SAM" id="SignalP"/>
    </source>
</evidence>
<evidence type="ECO:0000313" key="3">
    <source>
        <dbReference type="Proteomes" id="UP000717696"/>
    </source>
</evidence>
<dbReference type="InterPro" id="IPR008922">
    <property type="entry name" value="Di-copper_centre_dom_sf"/>
</dbReference>
<accession>A0A9P9J0Y1</accession>
<comment type="caution">
    <text evidence="2">The sequence shown here is derived from an EMBL/GenBank/DDBJ whole genome shotgun (WGS) entry which is preliminary data.</text>
</comment>
<organism evidence="2 3">
    <name type="scientific">Dactylonectria estremocensis</name>
    <dbReference type="NCBI Taxonomy" id="1079267"/>
    <lineage>
        <taxon>Eukaryota</taxon>
        <taxon>Fungi</taxon>
        <taxon>Dikarya</taxon>
        <taxon>Ascomycota</taxon>
        <taxon>Pezizomycotina</taxon>
        <taxon>Sordariomycetes</taxon>
        <taxon>Hypocreomycetidae</taxon>
        <taxon>Hypocreales</taxon>
        <taxon>Nectriaceae</taxon>
        <taxon>Dactylonectria</taxon>
    </lineage>
</organism>
<reference evidence="2" key="1">
    <citation type="journal article" date="2021" name="Nat. Commun.">
        <title>Genetic determinants of endophytism in the Arabidopsis root mycobiome.</title>
        <authorList>
            <person name="Mesny F."/>
            <person name="Miyauchi S."/>
            <person name="Thiergart T."/>
            <person name="Pickel B."/>
            <person name="Atanasova L."/>
            <person name="Karlsson M."/>
            <person name="Huettel B."/>
            <person name="Barry K.W."/>
            <person name="Haridas S."/>
            <person name="Chen C."/>
            <person name="Bauer D."/>
            <person name="Andreopoulos W."/>
            <person name="Pangilinan J."/>
            <person name="LaButti K."/>
            <person name="Riley R."/>
            <person name="Lipzen A."/>
            <person name="Clum A."/>
            <person name="Drula E."/>
            <person name="Henrissat B."/>
            <person name="Kohler A."/>
            <person name="Grigoriev I.V."/>
            <person name="Martin F.M."/>
            <person name="Hacquard S."/>
        </authorList>
    </citation>
    <scope>NUCLEOTIDE SEQUENCE</scope>
    <source>
        <strain evidence="2">MPI-CAGE-AT-0021</strain>
    </source>
</reference>
<dbReference type="OrthoDB" id="6132182at2759"/>
<dbReference type="Proteomes" id="UP000717696">
    <property type="component" value="Unassembled WGS sequence"/>
</dbReference>
<dbReference type="Gene3D" id="1.10.1280.10">
    <property type="entry name" value="Di-copper center containing domain from catechol oxidase"/>
    <property type="match status" value="1"/>
</dbReference>
<sequence length="148" mass="15789">MRFRTVFDTAMGLLASSVLAATDAEASGDFFSRLNQQALDLLNSTETKRSKGYNLFNGSIPPGNLFVPSGKGGGCVKSGPFKDMELHPGPVSNAMRSLAANPSPDGRLGYNPRCLSRDLSPYIFTLFFTLQNLVNITTGSASNTIGSF</sequence>
<protein>
    <submittedName>
        <fullName evidence="2">Uncharacterized protein</fullName>
    </submittedName>
</protein>
<proteinExistence type="predicted"/>
<gene>
    <name evidence="2" type="ORF">B0J13DRAFT_528102</name>
</gene>
<dbReference type="EMBL" id="JAGMUU010000015">
    <property type="protein sequence ID" value="KAH7137464.1"/>
    <property type="molecule type" value="Genomic_DNA"/>
</dbReference>
<dbReference type="AlphaFoldDB" id="A0A9P9J0Y1"/>
<evidence type="ECO:0000313" key="2">
    <source>
        <dbReference type="EMBL" id="KAH7137464.1"/>
    </source>
</evidence>